<evidence type="ECO:0000256" key="1">
    <source>
        <dbReference type="SAM" id="MobiDB-lite"/>
    </source>
</evidence>
<keyword evidence="3" id="KW-1185">Reference proteome</keyword>
<name>A0A7T8HJS5_CALRO</name>
<proteinExistence type="predicted"/>
<sequence length="67" mass="7147">LLGPVAAMKVHGPVVRVGTSDAEEVDGFLFEEEEEEGIEGLEEKISMKGGETTAGKAPSMKKEEKIT</sequence>
<reference evidence="3" key="1">
    <citation type="submission" date="2021-01" db="EMBL/GenBank/DDBJ databases">
        <title>Caligus Genome Assembly.</title>
        <authorList>
            <person name="Gallardo-Escarate C."/>
        </authorList>
    </citation>
    <scope>NUCLEOTIDE SEQUENCE [LARGE SCALE GENOMIC DNA]</scope>
</reference>
<dbReference type="EMBL" id="CP045897">
    <property type="protein sequence ID" value="QQP51321.1"/>
    <property type="molecule type" value="Genomic_DNA"/>
</dbReference>
<organism evidence="2 3">
    <name type="scientific">Caligus rogercresseyi</name>
    <name type="common">Sea louse</name>
    <dbReference type="NCBI Taxonomy" id="217165"/>
    <lineage>
        <taxon>Eukaryota</taxon>
        <taxon>Metazoa</taxon>
        <taxon>Ecdysozoa</taxon>
        <taxon>Arthropoda</taxon>
        <taxon>Crustacea</taxon>
        <taxon>Multicrustacea</taxon>
        <taxon>Hexanauplia</taxon>
        <taxon>Copepoda</taxon>
        <taxon>Siphonostomatoida</taxon>
        <taxon>Caligidae</taxon>
        <taxon>Caligus</taxon>
    </lineage>
</organism>
<evidence type="ECO:0000313" key="3">
    <source>
        <dbReference type="Proteomes" id="UP000595437"/>
    </source>
</evidence>
<feature type="non-terminal residue" evidence="2">
    <location>
        <position position="67"/>
    </location>
</feature>
<gene>
    <name evidence="2" type="ORF">FKW44_012645</name>
</gene>
<feature type="region of interest" description="Disordered" evidence="1">
    <location>
        <begin position="32"/>
        <end position="67"/>
    </location>
</feature>
<evidence type="ECO:0000313" key="2">
    <source>
        <dbReference type="EMBL" id="QQP51321.1"/>
    </source>
</evidence>
<dbReference type="Proteomes" id="UP000595437">
    <property type="component" value="Chromosome 8"/>
</dbReference>
<accession>A0A7T8HJS5</accession>
<protein>
    <submittedName>
        <fullName evidence="2">Uncharacterized protein</fullName>
    </submittedName>
</protein>
<dbReference type="AlphaFoldDB" id="A0A7T8HJS5"/>